<evidence type="ECO:0000256" key="8">
    <source>
        <dbReference type="SAM" id="Phobius"/>
    </source>
</evidence>
<keyword evidence="3" id="KW-1003">Cell membrane</keyword>
<dbReference type="AlphaFoldDB" id="A0A0R1VHD4"/>
<comment type="similarity">
    <text evidence="2">Belongs to the MscS (TC 1.A.23) family.</text>
</comment>
<dbReference type="RefSeq" id="WP_025015441.1">
    <property type="nucleotide sequence ID" value="NZ_AZFU01000018.1"/>
</dbReference>
<keyword evidence="4 8" id="KW-0812">Transmembrane</keyword>
<evidence type="ECO:0000256" key="2">
    <source>
        <dbReference type="ARBA" id="ARBA00008017"/>
    </source>
</evidence>
<dbReference type="InterPro" id="IPR049142">
    <property type="entry name" value="MS_channel_1st"/>
</dbReference>
<dbReference type="InterPro" id="IPR045276">
    <property type="entry name" value="YbiO_bact"/>
</dbReference>
<feature type="domain" description="Mechanosensitive ion channel MscS" evidence="9">
    <location>
        <begin position="116"/>
        <end position="178"/>
    </location>
</feature>
<dbReference type="InterPro" id="IPR023408">
    <property type="entry name" value="MscS_beta-dom_sf"/>
</dbReference>
<evidence type="ECO:0000313" key="11">
    <source>
        <dbReference type="EMBL" id="KRM04661.1"/>
    </source>
</evidence>
<dbReference type="Gene3D" id="3.30.70.100">
    <property type="match status" value="1"/>
</dbReference>
<dbReference type="eggNOG" id="COG0668">
    <property type="taxonomic scope" value="Bacteria"/>
</dbReference>
<dbReference type="GO" id="GO:0005886">
    <property type="term" value="C:plasma membrane"/>
    <property type="evidence" value="ECO:0007669"/>
    <property type="project" value="UniProtKB-SubCell"/>
</dbReference>
<comment type="function">
    <text evidence="7">May play a role in resistance to osmotic downshock.</text>
</comment>
<dbReference type="Pfam" id="PF21088">
    <property type="entry name" value="MS_channel_1st"/>
    <property type="match status" value="1"/>
</dbReference>
<dbReference type="Gene3D" id="2.30.30.60">
    <property type="match status" value="1"/>
</dbReference>
<evidence type="ECO:0000259" key="10">
    <source>
        <dbReference type="Pfam" id="PF21088"/>
    </source>
</evidence>
<comment type="subcellular location">
    <subcellularLocation>
        <location evidence="1">Cell membrane</location>
        <topology evidence="1">Multi-pass membrane protein</topology>
    </subcellularLocation>
</comment>
<keyword evidence="6 8" id="KW-0472">Membrane</keyword>
<dbReference type="InterPro" id="IPR011066">
    <property type="entry name" value="MscS_channel_C_sf"/>
</dbReference>
<feature type="domain" description="Mechanosensitive ion channel transmembrane helices 2/3" evidence="10">
    <location>
        <begin position="75"/>
        <end position="113"/>
    </location>
</feature>
<protein>
    <recommendedName>
        <fullName evidence="13">Small-conductance mechanosensitive channel</fullName>
    </recommendedName>
</protein>
<dbReference type="Pfam" id="PF00924">
    <property type="entry name" value="MS_channel_2nd"/>
    <property type="match status" value="1"/>
</dbReference>
<dbReference type="Proteomes" id="UP000051307">
    <property type="component" value="Unassembled WGS sequence"/>
</dbReference>
<evidence type="ECO:0000256" key="5">
    <source>
        <dbReference type="ARBA" id="ARBA00022989"/>
    </source>
</evidence>
<evidence type="ECO:0000256" key="1">
    <source>
        <dbReference type="ARBA" id="ARBA00004651"/>
    </source>
</evidence>
<evidence type="ECO:0008006" key="13">
    <source>
        <dbReference type="Google" id="ProtNLM"/>
    </source>
</evidence>
<evidence type="ECO:0000259" key="9">
    <source>
        <dbReference type="Pfam" id="PF00924"/>
    </source>
</evidence>
<feature type="transmembrane region" description="Helical" evidence="8">
    <location>
        <begin position="26"/>
        <end position="44"/>
    </location>
</feature>
<reference evidence="11 12" key="1">
    <citation type="journal article" date="2015" name="Genome Announc.">
        <title>Expanding the biotechnology potential of lactobacilli through comparative genomics of 213 strains and associated genera.</title>
        <authorList>
            <person name="Sun Z."/>
            <person name="Harris H.M."/>
            <person name="McCann A."/>
            <person name="Guo C."/>
            <person name="Argimon S."/>
            <person name="Zhang W."/>
            <person name="Yang X."/>
            <person name="Jeffery I.B."/>
            <person name="Cooney J.C."/>
            <person name="Kagawa T.F."/>
            <person name="Liu W."/>
            <person name="Song Y."/>
            <person name="Salvetti E."/>
            <person name="Wrobel A."/>
            <person name="Rasinkangas P."/>
            <person name="Parkhill J."/>
            <person name="Rea M.C."/>
            <person name="O'Sullivan O."/>
            <person name="Ritari J."/>
            <person name="Douillard F.P."/>
            <person name="Paul Ross R."/>
            <person name="Yang R."/>
            <person name="Briner A.E."/>
            <person name="Felis G.E."/>
            <person name="de Vos W.M."/>
            <person name="Barrangou R."/>
            <person name="Klaenhammer T.R."/>
            <person name="Caufield P.W."/>
            <person name="Cui Y."/>
            <person name="Zhang H."/>
            <person name="O'Toole P.W."/>
        </authorList>
    </citation>
    <scope>NUCLEOTIDE SEQUENCE [LARGE SCALE GENOMIC DNA]</scope>
    <source>
        <strain evidence="11 12">DSM 16761</strain>
    </source>
</reference>
<dbReference type="SUPFAM" id="SSF82689">
    <property type="entry name" value="Mechanosensitive channel protein MscS (YggB), C-terminal domain"/>
    <property type="match status" value="1"/>
</dbReference>
<dbReference type="PANTHER" id="PTHR30460">
    <property type="entry name" value="MODERATE CONDUCTANCE MECHANOSENSITIVE CHANNEL YBIO"/>
    <property type="match status" value="1"/>
</dbReference>
<dbReference type="OrthoDB" id="9809206at2"/>
<dbReference type="PATRIC" id="fig|1423767.3.peg.557"/>
<dbReference type="Gene3D" id="1.10.287.1260">
    <property type="match status" value="1"/>
</dbReference>
<feature type="transmembrane region" description="Helical" evidence="8">
    <location>
        <begin position="65"/>
        <end position="84"/>
    </location>
</feature>
<dbReference type="GO" id="GO:0008381">
    <property type="term" value="F:mechanosensitive monoatomic ion channel activity"/>
    <property type="evidence" value="ECO:0007669"/>
    <property type="project" value="InterPro"/>
</dbReference>
<dbReference type="InterPro" id="IPR010920">
    <property type="entry name" value="LSM_dom_sf"/>
</dbReference>
<dbReference type="SUPFAM" id="SSF82861">
    <property type="entry name" value="Mechanosensitive channel protein MscS (YggB), transmembrane region"/>
    <property type="match status" value="1"/>
</dbReference>
<name>A0A0R1VHD4_9LACO</name>
<dbReference type="InterPro" id="IPR011014">
    <property type="entry name" value="MscS_channel_TM-2"/>
</dbReference>
<evidence type="ECO:0000256" key="3">
    <source>
        <dbReference type="ARBA" id="ARBA00022475"/>
    </source>
</evidence>
<comment type="caution">
    <text evidence="11">The sequence shown here is derived from an EMBL/GenBank/DDBJ whole genome shotgun (WGS) entry which is preliminary data.</text>
</comment>
<evidence type="ECO:0000256" key="6">
    <source>
        <dbReference type="ARBA" id="ARBA00023136"/>
    </source>
</evidence>
<dbReference type="PANTHER" id="PTHR30460:SF0">
    <property type="entry name" value="MODERATE CONDUCTANCE MECHANOSENSITIVE CHANNEL YBIO"/>
    <property type="match status" value="1"/>
</dbReference>
<dbReference type="InterPro" id="IPR006685">
    <property type="entry name" value="MscS_channel_2nd"/>
</dbReference>
<proteinExistence type="inferred from homology"/>
<dbReference type="FunFam" id="2.30.30.60:FF:000001">
    <property type="entry name" value="MscS Mechanosensitive ion channel"/>
    <property type="match status" value="1"/>
</dbReference>
<sequence>MKLPSQLNIPKLKIDWGKIGQNLLSTIWQLAITTLIFYLLSHFGHKLINNYLAKHNTLKNKRSKTIAALINSLFQYTLIFFYLFGVLSILGVPVGTLLASAGIFSLALGMGAQGFVSDLVNGFFILSEDQFDVGDLVQIGTNVGTVVQLGLRTTRLKGSDGSIIYIPNRNITIVQNLAHGGVALDINLDLDAENDVTEVNRLIKQCNQTIQPEKKTIVQGPTITGITEQTGNKFVYSIHFQVKPGKQSAVRNLYLTKYIQTLQENGIKFASVPTPKATQSK</sequence>
<gene>
    <name evidence="11" type="ORF">FC59_GL000539</name>
</gene>
<organism evidence="11 12">
    <name type="scientific">Lactobacillus kitasatonis DSM 16761 = JCM 1039</name>
    <dbReference type="NCBI Taxonomy" id="1423767"/>
    <lineage>
        <taxon>Bacteria</taxon>
        <taxon>Bacillati</taxon>
        <taxon>Bacillota</taxon>
        <taxon>Bacilli</taxon>
        <taxon>Lactobacillales</taxon>
        <taxon>Lactobacillaceae</taxon>
        <taxon>Lactobacillus</taxon>
    </lineage>
</organism>
<evidence type="ECO:0000256" key="7">
    <source>
        <dbReference type="ARBA" id="ARBA00059688"/>
    </source>
</evidence>
<dbReference type="SUPFAM" id="SSF50182">
    <property type="entry name" value="Sm-like ribonucleoproteins"/>
    <property type="match status" value="1"/>
</dbReference>
<keyword evidence="5 8" id="KW-1133">Transmembrane helix</keyword>
<evidence type="ECO:0000313" key="12">
    <source>
        <dbReference type="Proteomes" id="UP000051307"/>
    </source>
</evidence>
<feature type="transmembrane region" description="Helical" evidence="8">
    <location>
        <begin position="90"/>
        <end position="109"/>
    </location>
</feature>
<accession>A0A0R1VHD4</accession>
<dbReference type="EMBL" id="AZFU01000018">
    <property type="protein sequence ID" value="KRM04661.1"/>
    <property type="molecule type" value="Genomic_DNA"/>
</dbReference>
<evidence type="ECO:0000256" key="4">
    <source>
        <dbReference type="ARBA" id="ARBA00022692"/>
    </source>
</evidence>